<dbReference type="InterPro" id="IPR017996">
    <property type="entry name" value="MRJP/yellow-related"/>
</dbReference>
<dbReference type="InterPro" id="IPR011042">
    <property type="entry name" value="6-blade_b-propeller_TolB-like"/>
</dbReference>
<dbReference type="AlphaFoldDB" id="A0A967B993"/>
<sequence length="355" mass="38628">MATDSRCLTVAARAPTLCSAAAVTPEGVLFLGLPRFPGMESSMSVAQVLSDGTLRPFPGKGWNDWKPGDDGTHAFVMVNAIHIFRDGTLWVVDQGAPPGQTPQPGAQKLVQIDPRTGAIRNILRFPPRIMPPGAQFNDLRIHGNFLFVTDSGLGGVIIYDFMTGGMLRRLSGQAVMRNDATHVHRGLGGRILRDDTGRRPQVQSDMLEVDAAGKWFWFSVPAGPLKRIAVNALLDTRRSDASLARDVRVVKDIPTIGGTCIDTHDNIYLSDAEHGRITVLAPDGHEEILVTDPRLISPDALFIDRNRTLYVPCSQIERLAMFNEGHDATEAPFLVLKMHLPPQLGRIPLGGAVEG</sequence>
<evidence type="ECO:0000256" key="2">
    <source>
        <dbReference type="ARBA" id="ARBA00022525"/>
    </source>
</evidence>
<keyword evidence="2" id="KW-0964">Secreted</keyword>
<protein>
    <submittedName>
        <fullName evidence="3">Bleomycin resistance protein</fullName>
    </submittedName>
</protein>
<keyword evidence="4" id="KW-1185">Reference proteome</keyword>
<name>A0A967B993_9PROT</name>
<dbReference type="GO" id="GO:0005576">
    <property type="term" value="C:extracellular region"/>
    <property type="evidence" value="ECO:0007669"/>
    <property type="project" value="UniProtKB-SubCell"/>
</dbReference>
<evidence type="ECO:0000313" key="4">
    <source>
        <dbReference type="Proteomes" id="UP000597459"/>
    </source>
</evidence>
<organism evidence="3 4">
    <name type="scientific">Acetobacter estunensis</name>
    <dbReference type="NCBI Taxonomy" id="104097"/>
    <lineage>
        <taxon>Bacteria</taxon>
        <taxon>Pseudomonadati</taxon>
        <taxon>Pseudomonadota</taxon>
        <taxon>Alphaproteobacteria</taxon>
        <taxon>Acetobacterales</taxon>
        <taxon>Acetobacteraceae</taxon>
        <taxon>Acetobacter</taxon>
    </lineage>
</organism>
<comment type="subcellular location">
    <subcellularLocation>
        <location evidence="1">Secreted</location>
    </subcellularLocation>
</comment>
<comment type="caution">
    <text evidence="3">The sequence shown here is derived from an EMBL/GenBank/DDBJ whole genome shotgun (WGS) entry which is preliminary data.</text>
</comment>
<gene>
    <name evidence="3" type="ORF">GOB87_12120</name>
</gene>
<evidence type="ECO:0000313" key="3">
    <source>
        <dbReference type="EMBL" id="NHO54679.1"/>
    </source>
</evidence>
<dbReference type="Proteomes" id="UP000597459">
    <property type="component" value="Unassembled WGS sequence"/>
</dbReference>
<dbReference type="EMBL" id="WOTH01000029">
    <property type="protein sequence ID" value="NHO54679.1"/>
    <property type="molecule type" value="Genomic_DNA"/>
</dbReference>
<dbReference type="Gene3D" id="2.120.10.30">
    <property type="entry name" value="TolB, C-terminal domain"/>
    <property type="match status" value="1"/>
</dbReference>
<accession>A0A967B993</accession>
<reference evidence="3" key="1">
    <citation type="submission" date="2019-11" db="EMBL/GenBank/DDBJ databases">
        <title>Description of new Acetobacter species.</title>
        <authorList>
            <person name="Cleenwerck I."/>
            <person name="Sombolestani A.S."/>
        </authorList>
    </citation>
    <scope>NUCLEOTIDE SEQUENCE</scope>
    <source>
        <strain evidence="3">LMG 1626</strain>
    </source>
</reference>
<dbReference type="SUPFAM" id="SSF101898">
    <property type="entry name" value="NHL repeat"/>
    <property type="match status" value="1"/>
</dbReference>
<proteinExistence type="predicted"/>
<dbReference type="Pfam" id="PF03022">
    <property type="entry name" value="MRJP"/>
    <property type="match status" value="1"/>
</dbReference>
<evidence type="ECO:0000256" key="1">
    <source>
        <dbReference type="ARBA" id="ARBA00004613"/>
    </source>
</evidence>